<evidence type="ECO:0000256" key="8">
    <source>
        <dbReference type="ARBA" id="ARBA00023136"/>
    </source>
</evidence>
<dbReference type="PANTHER" id="PTHR30069">
    <property type="entry name" value="TONB-DEPENDENT OUTER MEMBRANE RECEPTOR"/>
    <property type="match status" value="1"/>
</dbReference>
<dbReference type="PANTHER" id="PTHR30069:SF29">
    <property type="entry name" value="HEMOGLOBIN AND HEMOGLOBIN-HAPTOGLOBIN-BINDING PROTEIN 1-RELATED"/>
    <property type="match status" value="1"/>
</dbReference>
<reference evidence="14 15" key="1">
    <citation type="submission" date="2020-03" db="EMBL/GenBank/DDBJ databases">
        <authorList>
            <person name="Lai Q."/>
        </authorList>
    </citation>
    <scope>NUCLEOTIDE SEQUENCE [LARGE SCALE GENOMIC DNA]</scope>
    <source>
        <strain evidence="14 15">CCUG 25036</strain>
    </source>
</reference>
<comment type="subcellular location">
    <subcellularLocation>
        <location evidence="1 11">Cell outer membrane</location>
        <topology evidence="1 11">Multi-pass membrane protein</topology>
    </subcellularLocation>
</comment>
<dbReference type="GO" id="GO:0015344">
    <property type="term" value="F:siderophore uptake transmembrane transporter activity"/>
    <property type="evidence" value="ECO:0007669"/>
    <property type="project" value="TreeGrafter"/>
</dbReference>
<keyword evidence="10 11" id="KW-0998">Cell outer membrane</keyword>
<keyword evidence="5 11" id="KW-0812">Transmembrane</keyword>
<evidence type="ECO:0000256" key="1">
    <source>
        <dbReference type="ARBA" id="ARBA00004571"/>
    </source>
</evidence>
<feature type="domain" description="TonB-dependent receptor-like beta-barrel" evidence="13">
    <location>
        <begin position="246"/>
        <end position="665"/>
    </location>
</feature>
<evidence type="ECO:0000256" key="10">
    <source>
        <dbReference type="ARBA" id="ARBA00023237"/>
    </source>
</evidence>
<dbReference type="Proteomes" id="UP000490980">
    <property type="component" value="Unassembled WGS sequence"/>
</dbReference>
<dbReference type="AlphaFoldDB" id="A0A7X5UBJ7"/>
<keyword evidence="15" id="KW-1185">Reference proteome</keyword>
<evidence type="ECO:0000259" key="13">
    <source>
        <dbReference type="Pfam" id="PF00593"/>
    </source>
</evidence>
<keyword evidence="3 11" id="KW-0813">Transport</keyword>
<proteinExistence type="inferred from homology"/>
<evidence type="ECO:0000256" key="5">
    <source>
        <dbReference type="ARBA" id="ARBA00022692"/>
    </source>
</evidence>
<dbReference type="GO" id="GO:0044718">
    <property type="term" value="P:siderophore transmembrane transport"/>
    <property type="evidence" value="ECO:0007669"/>
    <property type="project" value="TreeGrafter"/>
</dbReference>
<dbReference type="Gene3D" id="2.40.170.20">
    <property type="entry name" value="TonB-dependent receptor, beta-barrel domain"/>
    <property type="match status" value="1"/>
</dbReference>
<evidence type="ECO:0000256" key="3">
    <source>
        <dbReference type="ARBA" id="ARBA00022448"/>
    </source>
</evidence>
<organism evidence="14 15">
    <name type="scientific">Luteibacter anthropi</name>
    <dbReference type="NCBI Taxonomy" id="564369"/>
    <lineage>
        <taxon>Bacteria</taxon>
        <taxon>Pseudomonadati</taxon>
        <taxon>Pseudomonadota</taxon>
        <taxon>Gammaproteobacteria</taxon>
        <taxon>Lysobacterales</taxon>
        <taxon>Rhodanobacteraceae</taxon>
        <taxon>Luteibacter</taxon>
    </lineage>
</organism>
<feature type="signal peptide" evidence="12">
    <location>
        <begin position="1"/>
        <end position="20"/>
    </location>
</feature>
<dbReference type="EMBL" id="JAARLZ010000007">
    <property type="protein sequence ID" value="NII07438.1"/>
    <property type="molecule type" value="Genomic_DNA"/>
</dbReference>
<dbReference type="InterPro" id="IPR039426">
    <property type="entry name" value="TonB-dep_rcpt-like"/>
</dbReference>
<comment type="caution">
    <text evidence="14">The sequence shown here is derived from an EMBL/GenBank/DDBJ whole genome shotgun (WGS) entry which is preliminary data.</text>
</comment>
<dbReference type="InterPro" id="IPR037066">
    <property type="entry name" value="Plug_dom_sf"/>
</dbReference>
<keyword evidence="9 14" id="KW-0675">Receptor</keyword>
<keyword evidence="4 11" id="KW-1134">Transmembrane beta strand</keyword>
<evidence type="ECO:0000256" key="11">
    <source>
        <dbReference type="PROSITE-ProRule" id="PRU01360"/>
    </source>
</evidence>
<evidence type="ECO:0000256" key="6">
    <source>
        <dbReference type="ARBA" id="ARBA00022729"/>
    </source>
</evidence>
<comment type="similarity">
    <text evidence="2">Belongs to the TonB-dependent receptor family. Hemoglobin/haptoglobin binding protein subfamily.</text>
</comment>
<keyword evidence="6 12" id="KW-0732">Signal</keyword>
<evidence type="ECO:0000256" key="7">
    <source>
        <dbReference type="ARBA" id="ARBA00023077"/>
    </source>
</evidence>
<accession>A0A7X5UBJ7</accession>
<dbReference type="InterPro" id="IPR036942">
    <property type="entry name" value="Beta-barrel_TonB_sf"/>
</dbReference>
<evidence type="ECO:0000256" key="2">
    <source>
        <dbReference type="ARBA" id="ARBA00008143"/>
    </source>
</evidence>
<dbReference type="RefSeq" id="WP_166949316.1">
    <property type="nucleotide sequence ID" value="NZ_JAARLZ010000007.1"/>
</dbReference>
<sequence>MKRSLLSAALLLGLAGRAGAADVTDDATPQTTRLSEIHVAASRTARNDYAPELGSSSYTLDRTTIDALPLGDSTPVNQVLLRAPGVVQDSYGQLHIRGDHANIQYRINGVLLPTSIGGFGQSLDTHIVESMQLLTGALPAQYGYRTAGVVEITTRSGEHLDNGGSAGVTAGSFGTWNPNLSLHGHEGGWSYFFSASYLQNDIGIENPTSSRKPVHDHSNQRNAFGLLSYAIDPHMHLDIMAGVTNNRFDIPDNPLAKPAFDYLGRTTFDASTLNERQREITRFGVLALHGRIDETDYQVALSQRYSGVDFHPDDIGDLMFNGIASRVRRGSRATGLQADFSTSLGDTHTLSYGMYFNREKATSDNDSLVFPAGPDGHQSSGIPVGVRDDQRIVGHQYTAYVQDSWTPFEKLTVNIGARADRNKAYLDEGQVSPRASMSYRFDDDTTAHIAYARYFTPAPTELVAPANLHLYDDTTNQLSSTIDSRVKAERSDYYDIGVQHRFTPALTVGLDAYHREAKHLQDEGQFGAALIYLPFNYAKGRIRGVELSVNYDSGPWSAFFNLAQQRTKARQLTSGQYNFQPDDLAYIATHWVHLDHEQRLTSSGGVSYAFAPDWKLAADYLFGSGLRRDGNGVPNGAHMPGYFQLNASLSHHFGVHWDARLAVINALDRGYQLRDGTGIGVGAPQFGPRRGYYASLERSF</sequence>
<protein>
    <submittedName>
        <fullName evidence="14">TonB-dependent receptor</fullName>
    </submittedName>
</protein>
<keyword evidence="8 11" id="KW-0472">Membrane</keyword>
<evidence type="ECO:0000256" key="4">
    <source>
        <dbReference type="ARBA" id="ARBA00022452"/>
    </source>
</evidence>
<dbReference type="Gene3D" id="2.170.130.10">
    <property type="entry name" value="TonB-dependent receptor, plug domain"/>
    <property type="match status" value="1"/>
</dbReference>
<dbReference type="SUPFAM" id="SSF56935">
    <property type="entry name" value="Porins"/>
    <property type="match status" value="1"/>
</dbReference>
<keyword evidence="7" id="KW-0798">TonB box</keyword>
<evidence type="ECO:0000256" key="9">
    <source>
        <dbReference type="ARBA" id="ARBA00023170"/>
    </source>
</evidence>
<dbReference type="GO" id="GO:0009279">
    <property type="term" value="C:cell outer membrane"/>
    <property type="evidence" value="ECO:0007669"/>
    <property type="project" value="UniProtKB-SubCell"/>
</dbReference>
<gene>
    <name evidence="14" type="ORF">HBF25_13710</name>
</gene>
<dbReference type="Pfam" id="PF00593">
    <property type="entry name" value="TonB_dep_Rec_b-barrel"/>
    <property type="match status" value="1"/>
</dbReference>
<evidence type="ECO:0000313" key="15">
    <source>
        <dbReference type="Proteomes" id="UP000490980"/>
    </source>
</evidence>
<evidence type="ECO:0000256" key="12">
    <source>
        <dbReference type="SAM" id="SignalP"/>
    </source>
</evidence>
<feature type="chain" id="PRO_5030630943" evidence="12">
    <location>
        <begin position="21"/>
        <end position="700"/>
    </location>
</feature>
<dbReference type="InterPro" id="IPR000531">
    <property type="entry name" value="Beta-barrel_TonB"/>
</dbReference>
<evidence type="ECO:0000313" key="14">
    <source>
        <dbReference type="EMBL" id="NII07438.1"/>
    </source>
</evidence>
<dbReference type="PROSITE" id="PS52016">
    <property type="entry name" value="TONB_DEPENDENT_REC_3"/>
    <property type="match status" value="1"/>
</dbReference>
<name>A0A7X5UBJ7_9GAMM</name>